<comment type="subcellular location">
    <subcellularLocation>
        <location evidence="1">Cell membrane</location>
        <topology evidence="1">Multi-pass membrane protein</topology>
    </subcellularLocation>
</comment>
<feature type="transmembrane region" description="Helical" evidence="6">
    <location>
        <begin position="120"/>
        <end position="140"/>
    </location>
</feature>
<keyword evidence="2 6" id="KW-0812">Transmembrane</keyword>
<dbReference type="Gene3D" id="1.20.1250.20">
    <property type="entry name" value="MFS general substrate transporter like domains"/>
    <property type="match status" value="2"/>
</dbReference>
<feature type="transmembrane region" description="Helical" evidence="6">
    <location>
        <begin position="31"/>
        <end position="51"/>
    </location>
</feature>
<dbReference type="InterPro" id="IPR020846">
    <property type="entry name" value="MFS_dom"/>
</dbReference>
<evidence type="ECO:0000259" key="7">
    <source>
        <dbReference type="PROSITE" id="PS50850"/>
    </source>
</evidence>
<dbReference type="InterPro" id="IPR036259">
    <property type="entry name" value="MFS_trans_sf"/>
</dbReference>
<dbReference type="GeneID" id="83609047"/>
<dbReference type="SUPFAM" id="SSF103473">
    <property type="entry name" value="MFS general substrate transporter"/>
    <property type="match status" value="1"/>
</dbReference>
<dbReference type="PANTHER" id="PTHR11360">
    <property type="entry name" value="MONOCARBOXYLATE TRANSPORTER"/>
    <property type="match status" value="1"/>
</dbReference>
<evidence type="ECO:0000256" key="1">
    <source>
        <dbReference type="ARBA" id="ARBA00004651"/>
    </source>
</evidence>
<feature type="transmembrane region" description="Helical" evidence="6">
    <location>
        <begin position="66"/>
        <end position="88"/>
    </location>
</feature>
<dbReference type="InterPro" id="IPR011701">
    <property type="entry name" value="MFS"/>
</dbReference>
<feature type="transmembrane region" description="Helical" evidence="6">
    <location>
        <begin position="369"/>
        <end position="389"/>
    </location>
</feature>
<evidence type="ECO:0000256" key="2">
    <source>
        <dbReference type="ARBA" id="ARBA00022692"/>
    </source>
</evidence>
<evidence type="ECO:0000313" key="8">
    <source>
        <dbReference type="EMBL" id="WPJ89205.1"/>
    </source>
</evidence>
<dbReference type="InterPro" id="IPR050327">
    <property type="entry name" value="Proton-linked_MCT"/>
</dbReference>
<feature type="transmembrane region" description="Helical" evidence="6">
    <location>
        <begin position="185"/>
        <end position="205"/>
    </location>
</feature>
<dbReference type="EMBL" id="CP138854">
    <property type="protein sequence ID" value="WPJ89205.1"/>
    <property type="molecule type" value="Genomic_DNA"/>
</dbReference>
<feature type="transmembrane region" description="Helical" evidence="6">
    <location>
        <begin position="332"/>
        <end position="357"/>
    </location>
</feature>
<feature type="transmembrane region" description="Helical" evidence="6">
    <location>
        <begin position="238"/>
        <end position="259"/>
    </location>
</feature>
<keyword evidence="4 6" id="KW-0472">Membrane</keyword>
<dbReference type="Pfam" id="PF07690">
    <property type="entry name" value="MFS_1"/>
    <property type="match status" value="1"/>
</dbReference>
<sequence length="429" mass="44164">MEITTNVTSTHPAAQEPAVQPPATMPRRSRVLIGTLLAIMTTGALTAFSIFVRPLAASRGWAPPDIMLAFGLASLVVPFIMIASGTLLRRGYAAQMMAVGGICFGLGHILAGLAPSLPLFVLSYGLVTGGGQGLFYSAALTNTMRFFPDRRGMVAGLITAGMGIGPMIIAPAGQHLIAGYGVRSALVILGIAFTVINAAAVIFLVRPFREEYGAYLPRPAGTAAAAGPRASLSPRQMLATPTFWLILAIFVMAAFGGIMVNANMAPLATSIGFDAATAALTVSLFAVANAAGRLAWGWLSDRIGIPLCLVAVLGCAAGGLALLALSGRGATALFLTGAILVALAFGGTMSLFAPLTMQSFGPRHNGTNYGLMFLGFSLAAVVAPRWAAASAGAHGGSFTPALWGACVLAAVGLFLAGLFRWWKARSPRR</sequence>
<feature type="region of interest" description="Disordered" evidence="5">
    <location>
        <begin position="1"/>
        <end position="23"/>
    </location>
</feature>
<feature type="domain" description="Major facilitator superfamily (MFS) profile" evidence="7">
    <location>
        <begin position="27"/>
        <end position="428"/>
    </location>
</feature>
<evidence type="ECO:0000256" key="4">
    <source>
        <dbReference type="ARBA" id="ARBA00023136"/>
    </source>
</evidence>
<dbReference type="PROSITE" id="PS50850">
    <property type="entry name" value="MFS"/>
    <property type="match status" value="1"/>
</dbReference>
<organism evidence="8 9">
    <name type="scientific">Schaalia turicensis</name>
    <dbReference type="NCBI Taxonomy" id="131111"/>
    <lineage>
        <taxon>Bacteria</taxon>
        <taxon>Bacillati</taxon>
        <taxon>Actinomycetota</taxon>
        <taxon>Actinomycetes</taxon>
        <taxon>Actinomycetales</taxon>
        <taxon>Actinomycetaceae</taxon>
        <taxon>Schaalia</taxon>
    </lineage>
</organism>
<feature type="transmembrane region" description="Helical" evidence="6">
    <location>
        <begin position="95"/>
        <end position="114"/>
    </location>
</feature>
<evidence type="ECO:0000256" key="5">
    <source>
        <dbReference type="SAM" id="MobiDB-lite"/>
    </source>
</evidence>
<evidence type="ECO:0000256" key="3">
    <source>
        <dbReference type="ARBA" id="ARBA00022989"/>
    </source>
</evidence>
<keyword evidence="9" id="KW-1185">Reference proteome</keyword>
<gene>
    <name evidence="8" type="ORF">R0V15_01000</name>
</gene>
<evidence type="ECO:0000313" key="9">
    <source>
        <dbReference type="Proteomes" id="UP001323411"/>
    </source>
</evidence>
<name>A0ABZ0RDR6_9ACTO</name>
<dbReference type="PANTHER" id="PTHR11360:SF317">
    <property type="entry name" value="MAJOR FACILITATOR SUPERFAMILY (MFS) PROFILE DOMAIN-CONTAINING PROTEIN-RELATED"/>
    <property type="match status" value="1"/>
</dbReference>
<feature type="transmembrane region" description="Helical" evidence="6">
    <location>
        <begin position="152"/>
        <end position="173"/>
    </location>
</feature>
<protein>
    <submittedName>
        <fullName evidence="8">OFA family MFS transporter</fullName>
    </submittedName>
</protein>
<dbReference type="CDD" id="cd17353">
    <property type="entry name" value="MFS_OFA_like"/>
    <property type="match status" value="1"/>
</dbReference>
<proteinExistence type="predicted"/>
<feature type="compositionally biased region" description="Polar residues" evidence="5">
    <location>
        <begin position="1"/>
        <end position="11"/>
    </location>
</feature>
<feature type="transmembrane region" description="Helical" evidence="6">
    <location>
        <begin position="401"/>
        <end position="422"/>
    </location>
</feature>
<dbReference type="Proteomes" id="UP001323411">
    <property type="component" value="Chromosome"/>
</dbReference>
<feature type="transmembrane region" description="Helical" evidence="6">
    <location>
        <begin position="303"/>
        <end position="326"/>
    </location>
</feature>
<evidence type="ECO:0000256" key="6">
    <source>
        <dbReference type="SAM" id="Phobius"/>
    </source>
</evidence>
<accession>A0ABZ0RDR6</accession>
<feature type="transmembrane region" description="Helical" evidence="6">
    <location>
        <begin position="271"/>
        <end position="291"/>
    </location>
</feature>
<dbReference type="RefSeq" id="WP_016441682.1">
    <property type="nucleotide sequence ID" value="NZ_CP138854.1"/>
</dbReference>
<keyword evidence="3 6" id="KW-1133">Transmembrane helix</keyword>
<reference evidence="8 9" key="1">
    <citation type="submission" date="2023-10" db="EMBL/GenBank/DDBJ databases">
        <authorList>
            <person name="Choi B."/>
        </authorList>
    </citation>
    <scope>NUCLEOTIDE SEQUENCE [LARGE SCALE GENOMIC DNA]</scope>
    <source>
        <strain evidence="8 9">UMB5448B</strain>
    </source>
</reference>